<evidence type="ECO:0000313" key="8">
    <source>
        <dbReference type="EMBL" id="MBL3679004.1"/>
    </source>
</evidence>
<dbReference type="PROSITE" id="PS50893">
    <property type="entry name" value="ABC_TRANSPORTER_2"/>
    <property type="match status" value="1"/>
</dbReference>
<dbReference type="SUPFAM" id="SSF90123">
    <property type="entry name" value="ABC transporter transmembrane region"/>
    <property type="match status" value="1"/>
</dbReference>
<dbReference type="Gene3D" id="3.40.50.300">
    <property type="entry name" value="P-loop containing nucleotide triphosphate hydrolases"/>
    <property type="match status" value="1"/>
</dbReference>
<dbReference type="InterPro" id="IPR003439">
    <property type="entry name" value="ABC_transporter-like_ATP-bd"/>
</dbReference>
<dbReference type="EMBL" id="QYAC01000003">
    <property type="protein sequence ID" value="MBL3679004.1"/>
    <property type="molecule type" value="Genomic_DNA"/>
</dbReference>
<dbReference type="CDD" id="cd07346">
    <property type="entry name" value="ABC_6TM_exporters"/>
    <property type="match status" value="1"/>
</dbReference>
<dbReference type="PANTHER" id="PTHR24221:SF654">
    <property type="entry name" value="ATP-BINDING CASSETTE SUB-FAMILY B MEMBER 6"/>
    <property type="match status" value="1"/>
</dbReference>
<evidence type="ECO:0000256" key="2">
    <source>
        <dbReference type="ARBA" id="ARBA00022692"/>
    </source>
</evidence>
<dbReference type="PROSITE" id="PS50929">
    <property type="entry name" value="ABC_TM1F"/>
    <property type="match status" value="1"/>
</dbReference>
<organism evidence="8 9">
    <name type="scientific">Leucobacter chromiireducens subsp. solipictus</name>
    <dbReference type="NCBI Taxonomy" id="398235"/>
    <lineage>
        <taxon>Bacteria</taxon>
        <taxon>Bacillati</taxon>
        <taxon>Actinomycetota</taxon>
        <taxon>Actinomycetes</taxon>
        <taxon>Micrococcales</taxon>
        <taxon>Microbacteriaceae</taxon>
        <taxon>Leucobacter</taxon>
    </lineage>
</organism>
<evidence type="ECO:0000256" key="4">
    <source>
        <dbReference type="ARBA" id="ARBA00023136"/>
    </source>
</evidence>
<dbReference type="SUPFAM" id="SSF52540">
    <property type="entry name" value="P-loop containing nucleoside triphosphate hydrolases"/>
    <property type="match status" value="1"/>
</dbReference>
<feature type="transmembrane region" description="Helical" evidence="5">
    <location>
        <begin position="117"/>
        <end position="146"/>
    </location>
</feature>
<sequence>MLHALAEAAIPVLIGATIDRAVLPSDPRALGIWLAALLGTFLVLTSSYQLASRLMVRVYGTGEQALRHLALARILRPRLSQLRLTPGEALTYVTSDTYRVAGVAWSVAQQSATLASLAGAACAMFVISPVAALVVFAATVGMMLVMRWVSRPLERRGQAEQAAATEAGAVAADFMTGYRVLVGMGARSEAVRRYDTASDRSRRAATLAGRSLAGYGAVSAVLAALATTVLVGVSAWFASNGTISIGELVTVLGLAQFISGSLAHAGSFPSNWIHKLASARRLATVINAEDLLPEPREHGVDTAGDEPVPRTGPAETLLSFTVAGQRVAVRRGELLGIRAAGSDAARALSRQLGLREDPSAAEIEVLIDGVFRPVGTLDPVEYRRHVVALPHRHTLATGTLRDAVRGRGEATPDLGDAPSSGVDDRAVRTAALGDAVAQIGGWDAQVGESGRRLSGGQQQRVGLARGLHAGAQVLVLDEPTSALDALTESQIAAELARHPSTVIAITTSPALLAACDRVVDLPGEHPGAAHEGAEYGR</sequence>
<dbReference type="GO" id="GO:0005524">
    <property type="term" value="F:ATP binding"/>
    <property type="evidence" value="ECO:0007669"/>
    <property type="project" value="UniProtKB-KW"/>
</dbReference>
<gene>
    <name evidence="8" type="ORF">D3230_06795</name>
</gene>
<dbReference type="InterPro" id="IPR036640">
    <property type="entry name" value="ABC1_TM_sf"/>
</dbReference>
<keyword evidence="2 5" id="KW-0812">Transmembrane</keyword>
<dbReference type="Proteomes" id="UP001645859">
    <property type="component" value="Unassembled WGS sequence"/>
</dbReference>
<keyword evidence="9" id="KW-1185">Reference proteome</keyword>
<dbReference type="PROSITE" id="PS00211">
    <property type="entry name" value="ABC_TRANSPORTER_1"/>
    <property type="match status" value="1"/>
</dbReference>
<dbReference type="InterPro" id="IPR027417">
    <property type="entry name" value="P-loop_NTPase"/>
</dbReference>
<comment type="caution">
    <text evidence="8">The sequence shown here is derived from an EMBL/GenBank/DDBJ whole genome shotgun (WGS) entry which is preliminary data.</text>
</comment>
<keyword evidence="3 5" id="KW-1133">Transmembrane helix</keyword>
<feature type="transmembrane region" description="Helical" evidence="5">
    <location>
        <begin position="212"/>
        <end position="237"/>
    </location>
</feature>
<protein>
    <submittedName>
        <fullName evidence="8">ABC transporter ATP-binding protein</fullName>
    </submittedName>
</protein>
<proteinExistence type="predicted"/>
<feature type="domain" description="ABC transmembrane type-1" evidence="7">
    <location>
        <begin position="1"/>
        <end position="268"/>
    </location>
</feature>
<keyword evidence="8" id="KW-0067">ATP-binding</keyword>
<dbReference type="Pfam" id="PF00664">
    <property type="entry name" value="ABC_membrane"/>
    <property type="match status" value="1"/>
</dbReference>
<dbReference type="PANTHER" id="PTHR24221">
    <property type="entry name" value="ATP-BINDING CASSETTE SUB-FAMILY B"/>
    <property type="match status" value="1"/>
</dbReference>
<feature type="transmembrane region" description="Helical" evidence="5">
    <location>
        <begin position="30"/>
        <end position="51"/>
    </location>
</feature>
<dbReference type="Pfam" id="PF00005">
    <property type="entry name" value="ABC_tran"/>
    <property type="match status" value="1"/>
</dbReference>
<feature type="domain" description="ABC transporter" evidence="6">
    <location>
        <begin position="303"/>
        <end position="535"/>
    </location>
</feature>
<reference evidence="8 9" key="1">
    <citation type="submission" date="2018-09" db="EMBL/GenBank/DDBJ databases">
        <title>Comparative genomics of Leucobacter spp.</title>
        <authorList>
            <person name="Reis A.C."/>
            <person name="Kolvenbach B.A."/>
            <person name="Corvini P.F.X."/>
            <person name="Nunes O.C."/>
        </authorList>
    </citation>
    <scope>NUCLEOTIDE SEQUENCE [LARGE SCALE GENOMIC DNA]</scope>
    <source>
        <strain evidence="8 9">TAN 31504</strain>
    </source>
</reference>
<dbReference type="InterPro" id="IPR011527">
    <property type="entry name" value="ABC1_TM_dom"/>
</dbReference>
<evidence type="ECO:0000256" key="5">
    <source>
        <dbReference type="SAM" id="Phobius"/>
    </source>
</evidence>
<accession>A0ABS1SHQ2</accession>
<comment type="subcellular location">
    <subcellularLocation>
        <location evidence="1">Cell membrane</location>
        <topology evidence="1">Multi-pass membrane protein</topology>
    </subcellularLocation>
</comment>
<name>A0ABS1SHQ2_9MICO</name>
<evidence type="ECO:0000256" key="1">
    <source>
        <dbReference type="ARBA" id="ARBA00004651"/>
    </source>
</evidence>
<dbReference type="InterPro" id="IPR039421">
    <property type="entry name" value="Type_1_exporter"/>
</dbReference>
<dbReference type="Gene3D" id="1.20.1560.10">
    <property type="entry name" value="ABC transporter type 1, transmembrane domain"/>
    <property type="match status" value="1"/>
</dbReference>
<keyword evidence="4 5" id="KW-0472">Membrane</keyword>
<evidence type="ECO:0000313" key="9">
    <source>
        <dbReference type="Proteomes" id="UP001645859"/>
    </source>
</evidence>
<dbReference type="InterPro" id="IPR017871">
    <property type="entry name" value="ABC_transporter-like_CS"/>
</dbReference>
<evidence type="ECO:0000256" key="3">
    <source>
        <dbReference type="ARBA" id="ARBA00022989"/>
    </source>
</evidence>
<evidence type="ECO:0000259" key="6">
    <source>
        <dbReference type="PROSITE" id="PS50893"/>
    </source>
</evidence>
<evidence type="ECO:0000259" key="7">
    <source>
        <dbReference type="PROSITE" id="PS50929"/>
    </source>
</evidence>
<keyword evidence="8" id="KW-0547">Nucleotide-binding</keyword>